<dbReference type="RefSeq" id="WP_266339580.1">
    <property type="nucleotide sequence ID" value="NZ_JAPKNK010000006.1"/>
</dbReference>
<dbReference type="EMBL" id="JAPKNK010000006">
    <property type="protein sequence ID" value="MCX5570621.1"/>
    <property type="molecule type" value="Genomic_DNA"/>
</dbReference>
<reference evidence="1" key="1">
    <citation type="submission" date="2022-11" db="EMBL/GenBank/DDBJ databases">
        <title>Biodiversity and phylogenetic relationships of bacteria.</title>
        <authorList>
            <person name="Machado R.A.R."/>
            <person name="Bhat A."/>
            <person name="Loulou A."/>
            <person name="Kallel S."/>
        </authorList>
    </citation>
    <scope>NUCLEOTIDE SEQUENCE</scope>
    <source>
        <strain evidence="1">K-TC2</strain>
    </source>
</reference>
<comment type="caution">
    <text evidence="1">The sequence shown here is derived from an EMBL/GenBank/DDBJ whole genome shotgun (WGS) entry which is preliminary data.</text>
</comment>
<evidence type="ECO:0000313" key="2">
    <source>
        <dbReference type="Proteomes" id="UP001144805"/>
    </source>
</evidence>
<sequence length="207" mass="21617">MANTDLMAALVVASVKFGLSYGQETSGQAGGTIRVADLRSPLWTMEAECSTLTLDQLLNVETLIDQIGGSKGSFYAWDPRRPFPKLDPDGSGLGASAVKINSLGTDNRSLSLKGLPAGYVLSRGDPLCFDFGGRRAFHRISAVSAAANGGGVTPEFEVVPNLRAGAATNADVTLKRSTVEMRLVPGSFNGNAQGMLGSINLQAVQVV</sequence>
<protein>
    <submittedName>
        <fullName evidence="1">Uncharacterized protein</fullName>
    </submittedName>
</protein>
<accession>A0A9X3IMJ8</accession>
<name>A0A9X3IMJ8_9HYPH</name>
<dbReference type="Proteomes" id="UP001144805">
    <property type="component" value="Unassembled WGS sequence"/>
</dbReference>
<proteinExistence type="predicted"/>
<keyword evidence="2" id="KW-1185">Reference proteome</keyword>
<organism evidence="1 2">
    <name type="scientific">Kaistia nematophila</name>
    <dbReference type="NCBI Taxonomy" id="2994654"/>
    <lineage>
        <taxon>Bacteria</taxon>
        <taxon>Pseudomonadati</taxon>
        <taxon>Pseudomonadota</taxon>
        <taxon>Alphaproteobacteria</taxon>
        <taxon>Hyphomicrobiales</taxon>
        <taxon>Kaistiaceae</taxon>
        <taxon>Kaistia</taxon>
    </lineage>
</organism>
<dbReference type="AlphaFoldDB" id="A0A9X3IMJ8"/>
<gene>
    <name evidence="1" type="ORF">OSH07_15535</name>
</gene>
<evidence type="ECO:0000313" key="1">
    <source>
        <dbReference type="EMBL" id="MCX5570621.1"/>
    </source>
</evidence>